<proteinExistence type="predicted"/>
<accession>A0ABD5M848</accession>
<dbReference type="RefSeq" id="WP_371163021.1">
    <property type="nucleotide sequence ID" value="NZ_JBEDNX010000007.1"/>
</dbReference>
<dbReference type="EMBL" id="JBEDNY010000005">
    <property type="protein sequence ID" value="MEZ3164982.1"/>
    <property type="molecule type" value="Genomic_DNA"/>
</dbReference>
<protein>
    <submittedName>
        <fullName evidence="1">Uncharacterized protein</fullName>
    </submittedName>
</protein>
<organism evidence="1 2">
    <name type="scientific">Halorubrum miltondacostae</name>
    <dbReference type="NCBI Taxonomy" id="3076378"/>
    <lineage>
        <taxon>Archaea</taxon>
        <taxon>Methanobacteriati</taxon>
        <taxon>Methanobacteriota</taxon>
        <taxon>Stenosarchaea group</taxon>
        <taxon>Halobacteria</taxon>
        <taxon>Halobacteriales</taxon>
        <taxon>Haloferacaceae</taxon>
        <taxon>Halorubrum</taxon>
    </lineage>
</organism>
<dbReference type="AlphaFoldDB" id="A0ABD5M848"/>
<comment type="caution">
    <text evidence="1">The sequence shown here is derived from an EMBL/GenBank/DDBJ whole genome shotgun (WGS) entry which is preliminary data.</text>
</comment>
<gene>
    <name evidence="1" type="ORF">ABNG04_14050</name>
</gene>
<reference evidence="1 2" key="1">
    <citation type="submission" date="2024-06" db="EMBL/GenBank/DDBJ databases">
        <title>Halorubrum miltondacostae sp. nov., a potential PHA producer isolated from an inland solar saltern in Rio Maior, Portugal.</title>
        <authorList>
            <person name="Albuquerque L."/>
            <person name="Viver T."/>
            <person name="Barroso C."/>
            <person name="Claudino R."/>
            <person name="Galvan M."/>
            <person name="Simoes G."/>
            <person name="Lobo Da Cunha A."/>
            <person name="Egas C."/>
        </authorList>
    </citation>
    <scope>NUCLEOTIDE SEQUENCE [LARGE SCALE GENOMIC DNA]</scope>
    <source>
        <strain evidence="1 2">RMP-11</strain>
    </source>
</reference>
<sequence>MSEEITTPIEQILNGIDDQSDAIEQVAANVHQLSPMSDSLYHYADLFKIATDENANLTHTK</sequence>
<evidence type="ECO:0000313" key="1">
    <source>
        <dbReference type="EMBL" id="MEZ3164982.1"/>
    </source>
</evidence>
<keyword evidence="2" id="KW-1185">Reference proteome</keyword>
<evidence type="ECO:0000313" key="2">
    <source>
        <dbReference type="Proteomes" id="UP001567572"/>
    </source>
</evidence>
<name>A0ABD5M848_9EURY</name>
<dbReference type="Proteomes" id="UP001567572">
    <property type="component" value="Unassembled WGS sequence"/>
</dbReference>